<name>A0A6J6UBJ3_9ZZZZ</name>
<sequence>MAVRSARVHEHVDDTIVAAAPGVVVRFNDGCDSPSQGCGESIGNSVFLRHTLADESGSRNPDDYYGTVKVQRCA</sequence>
<reference evidence="1" key="1">
    <citation type="submission" date="2020-05" db="EMBL/GenBank/DDBJ databases">
        <authorList>
            <person name="Chiriac C."/>
            <person name="Salcher M."/>
            <person name="Ghai R."/>
            <person name="Kavagutti S V."/>
        </authorList>
    </citation>
    <scope>NUCLEOTIDE SEQUENCE</scope>
</reference>
<protein>
    <submittedName>
        <fullName evidence="1">Unannotated protein</fullName>
    </submittedName>
</protein>
<proteinExistence type="predicted"/>
<dbReference type="EMBL" id="CAEZYR010000083">
    <property type="protein sequence ID" value="CAB4755819.1"/>
    <property type="molecule type" value="Genomic_DNA"/>
</dbReference>
<gene>
    <name evidence="1" type="ORF">UFOPK2754_02092</name>
    <name evidence="2" type="ORF">UFOPK3543_02029</name>
</gene>
<accession>A0A6J6UBJ3</accession>
<organism evidence="1">
    <name type="scientific">freshwater metagenome</name>
    <dbReference type="NCBI Taxonomy" id="449393"/>
    <lineage>
        <taxon>unclassified sequences</taxon>
        <taxon>metagenomes</taxon>
        <taxon>ecological metagenomes</taxon>
    </lineage>
</organism>
<evidence type="ECO:0000313" key="2">
    <source>
        <dbReference type="EMBL" id="CAB4920056.1"/>
    </source>
</evidence>
<evidence type="ECO:0000313" key="1">
    <source>
        <dbReference type="EMBL" id="CAB4755819.1"/>
    </source>
</evidence>
<dbReference type="AlphaFoldDB" id="A0A6J6UBJ3"/>
<dbReference type="EMBL" id="CAFBMH010000086">
    <property type="protein sequence ID" value="CAB4920056.1"/>
    <property type="molecule type" value="Genomic_DNA"/>
</dbReference>